<proteinExistence type="predicted"/>
<name>A0ABY6B6Z1_9BURK</name>
<protein>
    <submittedName>
        <fullName evidence="1">Uncharacterized protein</fullName>
    </submittedName>
</protein>
<evidence type="ECO:0000313" key="2">
    <source>
        <dbReference type="Proteomes" id="UP001064933"/>
    </source>
</evidence>
<dbReference type="RefSeq" id="WP_261760521.1">
    <property type="nucleotide sequence ID" value="NZ_CP104562.2"/>
</dbReference>
<dbReference type="EMBL" id="CP104562">
    <property type="protein sequence ID" value="UXH80704.1"/>
    <property type="molecule type" value="Genomic_DNA"/>
</dbReference>
<organism evidence="1 2">
    <name type="scientific">Roseateles amylovorans</name>
    <dbReference type="NCBI Taxonomy" id="2978473"/>
    <lineage>
        <taxon>Bacteria</taxon>
        <taxon>Pseudomonadati</taxon>
        <taxon>Pseudomonadota</taxon>
        <taxon>Betaproteobacteria</taxon>
        <taxon>Burkholderiales</taxon>
        <taxon>Sphaerotilaceae</taxon>
        <taxon>Roseateles</taxon>
    </lineage>
</organism>
<dbReference type="Proteomes" id="UP001064933">
    <property type="component" value="Chromosome"/>
</dbReference>
<evidence type="ECO:0000313" key="1">
    <source>
        <dbReference type="EMBL" id="UXH80704.1"/>
    </source>
</evidence>
<keyword evidence="2" id="KW-1185">Reference proteome</keyword>
<reference evidence="1" key="1">
    <citation type="submission" date="2022-10" db="EMBL/GenBank/DDBJ databases">
        <title>Characterization and whole genome sequencing of a new Roseateles species, isolated from fresh water.</title>
        <authorList>
            <person name="Guliayeva D.Y."/>
            <person name="Akhremchuk A.E."/>
            <person name="Sikolenko M.A."/>
            <person name="Valentovich L.N."/>
            <person name="Sidarenka A.V."/>
        </authorList>
    </citation>
    <scope>NUCLEOTIDE SEQUENCE</scope>
    <source>
        <strain evidence="1">BIM B-1768</strain>
    </source>
</reference>
<gene>
    <name evidence="1" type="ORF">N4261_12840</name>
</gene>
<sequence>MDLESRNWTWTVLATNADHFSDFSPYVPSINDEGRVAFQAALEAGGTGVFVSNGRDVMAVALSTDPGSPVERFASHPDLDARASLSIYATLQGGEAALVLIDAERGLQAIRPLAPAESIGPLGPTMNDRQEVAVRAVGRSGQAFTQIWRRDTWETIAAAGGSIAGFEGLPVINQRGAIVYRANLTDGQQGLFLQHDGEPRRIAATGPAFSELGRFPILNDLGQVAFAARQASGGWGIYLQDHDERHCLVNAGSQFESLRGVLINNAGLVAFYGTPVGGQLGIYAGSDEPQRLLGRGDSLFGATVTDFALNPVSVNEHGQLAVRVALNDGRQFILRGDRAD</sequence>
<accession>A0ABY6B6Z1</accession>
<dbReference type="NCBIfam" id="TIGR05002">
    <property type="entry name" value="NxxGxxAF_repeat"/>
    <property type="match status" value="2"/>
</dbReference>